<feature type="domain" description="Flagellar protein FlgJ N-terminal" evidence="2">
    <location>
        <begin position="58"/>
        <end position="102"/>
    </location>
</feature>
<evidence type="ECO:0000313" key="4">
    <source>
        <dbReference type="Proteomes" id="UP000321523"/>
    </source>
</evidence>
<dbReference type="InterPro" id="IPR019301">
    <property type="entry name" value="Flagellar_prot_FlgJ_N"/>
</dbReference>
<keyword evidence="4" id="KW-1185">Reference proteome</keyword>
<accession>A0A512E177</accession>
<proteinExistence type="predicted"/>
<dbReference type="AlphaFoldDB" id="A0A512E177"/>
<organism evidence="3 4">
    <name type="scientific">Skermanella aerolata</name>
    <dbReference type="NCBI Taxonomy" id="393310"/>
    <lineage>
        <taxon>Bacteria</taxon>
        <taxon>Pseudomonadati</taxon>
        <taxon>Pseudomonadota</taxon>
        <taxon>Alphaproteobacteria</taxon>
        <taxon>Rhodospirillales</taxon>
        <taxon>Azospirillaceae</taxon>
        <taxon>Skermanella</taxon>
    </lineage>
</organism>
<comment type="caution">
    <text evidence="3">The sequence shown here is derived from an EMBL/GenBank/DDBJ whole genome shotgun (WGS) entry which is preliminary data.</text>
</comment>
<evidence type="ECO:0000313" key="3">
    <source>
        <dbReference type="EMBL" id="GEO42455.1"/>
    </source>
</evidence>
<dbReference type="Proteomes" id="UP000321523">
    <property type="component" value="Unassembled WGS sequence"/>
</dbReference>
<evidence type="ECO:0000256" key="1">
    <source>
        <dbReference type="SAM" id="MobiDB-lite"/>
    </source>
</evidence>
<evidence type="ECO:0000259" key="2">
    <source>
        <dbReference type="Pfam" id="PF10135"/>
    </source>
</evidence>
<feature type="region of interest" description="Disordered" evidence="1">
    <location>
        <begin position="1"/>
        <end position="23"/>
    </location>
</feature>
<gene>
    <name evidence="3" type="ORF">SAE02_66030</name>
</gene>
<dbReference type="Pfam" id="PF10135">
    <property type="entry name" value="Rod-binding"/>
    <property type="match status" value="1"/>
</dbReference>
<dbReference type="EMBL" id="BJYZ01000042">
    <property type="protein sequence ID" value="GEO42455.1"/>
    <property type="molecule type" value="Genomic_DNA"/>
</dbReference>
<protein>
    <submittedName>
        <fullName evidence="3">Chemotactic signal-response protein CheL</fullName>
    </submittedName>
</protein>
<reference evidence="3 4" key="1">
    <citation type="submission" date="2019-07" db="EMBL/GenBank/DDBJ databases">
        <title>Whole genome shotgun sequence of Skermanella aerolata NBRC 106429.</title>
        <authorList>
            <person name="Hosoyama A."/>
            <person name="Uohara A."/>
            <person name="Ohji S."/>
            <person name="Ichikawa N."/>
        </authorList>
    </citation>
    <scope>NUCLEOTIDE SEQUENCE [LARGE SCALE GENOMIC DNA]</scope>
    <source>
        <strain evidence="3 4">NBRC 106429</strain>
    </source>
</reference>
<name>A0A512E177_9PROT</name>
<sequence length="112" mass="11860">MSGPMSMPALSTPGVSASDLASGAAAKGKLPKAHLDDKAIDKAAKEFEGQFVSQMLTQMWQGIETDGYFGGGNGEEMFRGLMINEYGKQIAQSGKLGIADSVRNAMLKMQEV</sequence>